<dbReference type="InterPro" id="IPR002477">
    <property type="entry name" value="Peptidoglycan-bd-like"/>
</dbReference>
<sequence>MLKFKSDASLGSQTGLVPSSNVGNGTFAAFWLYTFAGGRDIQTGRNGFDVVFLQSTLQNLGRYTGCIDGHYGPKTRSAVMALQFDSGIVVDGVVGPQTFYQIGVRQSVASPLPMPTI</sequence>
<organism evidence="2">
    <name type="scientific">mine drainage metagenome</name>
    <dbReference type="NCBI Taxonomy" id="410659"/>
    <lineage>
        <taxon>unclassified sequences</taxon>
        <taxon>metagenomes</taxon>
        <taxon>ecological metagenomes</taxon>
    </lineage>
</organism>
<evidence type="ECO:0000313" key="2">
    <source>
        <dbReference type="EMBL" id="EQD48792.1"/>
    </source>
</evidence>
<comment type="caution">
    <text evidence="2">The sequence shown here is derived from an EMBL/GenBank/DDBJ whole genome shotgun (WGS) entry which is preliminary data.</text>
</comment>
<feature type="domain" description="Peptidoglycan binding-like" evidence="1">
    <location>
        <begin position="49"/>
        <end position="101"/>
    </location>
</feature>
<proteinExistence type="predicted"/>
<dbReference type="GO" id="GO:0016787">
    <property type="term" value="F:hydrolase activity"/>
    <property type="evidence" value="ECO:0007669"/>
    <property type="project" value="UniProtKB-KW"/>
</dbReference>
<dbReference type="SUPFAM" id="SSF47090">
    <property type="entry name" value="PGBD-like"/>
    <property type="match status" value="1"/>
</dbReference>
<keyword evidence="2" id="KW-0378">Hydrolase</keyword>
<gene>
    <name evidence="2" type="ORF">B2A_07854</name>
</gene>
<name>T0ZVX6_9ZZZZ</name>
<accession>T0ZVX6</accession>
<reference evidence="2" key="2">
    <citation type="journal article" date="2014" name="ISME J.">
        <title>Microbial stratification in low pH oxic and suboxic macroscopic growths along an acid mine drainage.</title>
        <authorList>
            <person name="Mendez-Garcia C."/>
            <person name="Mesa V."/>
            <person name="Sprenger R.R."/>
            <person name="Richter M."/>
            <person name="Diez M.S."/>
            <person name="Solano J."/>
            <person name="Bargiela R."/>
            <person name="Golyshina O.V."/>
            <person name="Manteca A."/>
            <person name="Ramos J.L."/>
            <person name="Gallego J.R."/>
            <person name="Llorente I."/>
            <person name="Martins Dos Santos V.A."/>
            <person name="Jensen O.N."/>
            <person name="Pelaez A.I."/>
            <person name="Sanchez J."/>
            <person name="Ferrer M."/>
        </authorList>
    </citation>
    <scope>NUCLEOTIDE SEQUENCE</scope>
</reference>
<dbReference type="EC" id="3.-.-.-" evidence="2"/>
<reference evidence="2" key="1">
    <citation type="submission" date="2013-08" db="EMBL/GenBank/DDBJ databases">
        <authorList>
            <person name="Mendez C."/>
            <person name="Richter M."/>
            <person name="Ferrer M."/>
            <person name="Sanchez J."/>
        </authorList>
    </citation>
    <scope>NUCLEOTIDE SEQUENCE</scope>
</reference>
<dbReference type="InterPro" id="IPR036365">
    <property type="entry name" value="PGBD-like_sf"/>
</dbReference>
<protein>
    <submittedName>
        <fullName evidence="2">Peptidoglycan binding-like domain protein</fullName>
        <ecNumber evidence="2">3.-.-.-</ecNumber>
    </submittedName>
</protein>
<dbReference type="Pfam" id="PF01471">
    <property type="entry name" value="PG_binding_1"/>
    <property type="match status" value="1"/>
</dbReference>
<feature type="non-terminal residue" evidence="2">
    <location>
        <position position="117"/>
    </location>
</feature>
<dbReference type="InterPro" id="IPR036366">
    <property type="entry name" value="PGBDSf"/>
</dbReference>
<evidence type="ECO:0000259" key="1">
    <source>
        <dbReference type="Pfam" id="PF01471"/>
    </source>
</evidence>
<dbReference type="AlphaFoldDB" id="T0ZVX6"/>
<dbReference type="EMBL" id="AUZZ01005651">
    <property type="protein sequence ID" value="EQD48792.1"/>
    <property type="molecule type" value="Genomic_DNA"/>
</dbReference>
<dbReference type="Gene3D" id="1.10.101.10">
    <property type="entry name" value="PGBD-like superfamily/PGBD"/>
    <property type="match status" value="1"/>
</dbReference>